<reference evidence="1 2" key="1">
    <citation type="journal article" date="2015" name="Stand. Genomic Sci.">
        <title>Genomic Encyclopedia of Bacterial and Archaeal Type Strains, Phase III: the genomes of soil and plant-associated and newly described type strains.</title>
        <authorList>
            <person name="Whitman W.B."/>
            <person name="Woyke T."/>
            <person name="Klenk H.P."/>
            <person name="Zhou Y."/>
            <person name="Lilburn T.G."/>
            <person name="Beck B.J."/>
            <person name="De Vos P."/>
            <person name="Vandamme P."/>
            <person name="Eisen J.A."/>
            <person name="Garrity G."/>
            <person name="Hugenholtz P."/>
            <person name="Kyrpides N.C."/>
        </authorList>
    </citation>
    <scope>NUCLEOTIDE SEQUENCE [LARGE SCALE GENOMIC DNA]</scope>
    <source>
        <strain evidence="1 2">CGMCC 1.10822</strain>
    </source>
</reference>
<sequence length="202" mass="21447">MTTSISRSVTAFAGFRRIAYGTHASAMLAVKHAMEAGATEPLLLFDDSTGRVLEVDVRGSDAEALARLPVASADAAADAPAPDDVASPPRGRGRPKLGVIAREVTLLPRHWDWLSAQPGGASVALRKLVDEARRASAGHDERRAAQERTYRFISAIAGDLPGFEESTRALFADDIETFGDLAAAWPGDVREYALRLAASPAP</sequence>
<protein>
    <recommendedName>
        <fullName evidence="3">DUF2239 family protein</fullName>
    </recommendedName>
</protein>
<dbReference type="RefSeq" id="WP_145648042.1">
    <property type="nucleotide sequence ID" value="NZ_VLLB01000001.1"/>
</dbReference>
<accession>A0A562RNN9</accession>
<comment type="caution">
    <text evidence="1">The sequence shown here is derived from an EMBL/GenBank/DDBJ whole genome shotgun (WGS) entry which is preliminary data.</text>
</comment>
<dbReference type="EMBL" id="VLLB01000001">
    <property type="protein sequence ID" value="TWI70026.1"/>
    <property type="molecule type" value="Genomic_DNA"/>
</dbReference>
<name>A0A562RNN9_9BURK</name>
<proteinExistence type="predicted"/>
<evidence type="ECO:0000313" key="1">
    <source>
        <dbReference type="EMBL" id="TWI70026.1"/>
    </source>
</evidence>
<evidence type="ECO:0008006" key="3">
    <source>
        <dbReference type="Google" id="ProtNLM"/>
    </source>
</evidence>
<gene>
    <name evidence="1" type="ORF">IP91_01104</name>
</gene>
<organism evidence="1 2">
    <name type="scientific">Pseudoduganella lurida</name>
    <dbReference type="NCBI Taxonomy" id="1036180"/>
    <lineage>
        <taxon>Bacteria</taxon>
        <taxon>Pseudomonadati</taxon>
        <taxon>Pseudomonadota</taxon>
        <taxon>Betaproteobacteria</taxon>
        <taxon>Burkholderiales</taxon>
        <taxon>Oxalobacteraceae</taxon>
        <taxon>Telluria group</taxon>
        <taxon>Pseudoduganella</taxon>
    </lineage>
</organism>
<dbReference type="AlphaFoldDB" id="A0A562RNN9"/>
<dbReference type="Proteomes" id="UP000318431">
    <property type="component" value="Unassembled WGS sequence"/>
</dbReference>
<evidence type="ECO:0000313" key="2">
    <source>
        <dbReference type="Proteomes" id="UP000318431"/>
    </source>
</evidence>
<keyword evidence="2" id="KW-1185">Reference proteome</keyword>
<dbReference type="OrthoDB" id="282960at2"/>
<dbReference type="InterPro" id="IPR018715">
    <property type="entry name" value="DUF2239"/>
</dbReference>
<dbReference type="Pfam" id="PF09998">
    <property type="entry name" value="DUF2239"/>
    <property type="match status" value="1"/>
</dbReference>